<protein>
    <submittedName>
        <fullName evidence="1">Uncharacterized protein</fullName>
    </submittedName>
</protein>
<name>A0A642B454_BACOV</name>
<proteinExistence type="predicted"/>
<gene>
    <name evidence="1" type="ORF">F3C24_27910</name>
</gene>
<sequence>MNKEMVRELLGEAEKFYKKSISTFRGHTIESWVFDTSLVAQGMSFGGLLGALSYYSGIELERKCPTLVFTDDKITSIYR</sequence>
<organism evidence="1">
    <name type="scientific">Bacteroides ovatus</name>
    <dbReference type="NCBI Taxonomy" id="28116"/>
    <lineage>
        <taxon>Bacteria</taxon>
        <taxon>Pseudomonadati</taxon>
        <taxon>Bacteroidota</taxon>
        <taxon>Bacteroidia</taxon>
        <taxon>Bacteroidales</taxon>
        <taxon>Bacteroidaceae</taxon>
        <taxon>Bacteroides</taxon>
    </lineage>
</organism>
<comment type="caution">
    <text evidence="1">The sequence shown here is derived from an EMBL/GenBank/DDBJ whole genome shotgun (WGS) entry which is preliminary data.</text>
</comment>
<accession>A0A642B454</accession>
<dbReference type="EMBL" id="VWFV01000212">
    <property type="protein sequence ID" value="KAA4603697.1"/>
    <property type="molecule type" value="Genomic_DNA"/>
</dbReference>
<reference evidence="1" key="1">
    <citation type="journal article" date="2019" name="Nat. Med.">
        <title>A library of human gut bacterial isolates paired with longitudinal multiomics data enables mechanistic microbiome research.</title>
        <authorList>
            <person name="Poyet M."/>
            <person name="Groussin M."/>
            <person name="Gibbons S.M."/>
            <person name="Avila-Pacheco J."/>
            <person name="Jiang X."/>
            <person name="Kearney S.M."/>
            <person name="Perrotta A.R."/>
            <person name="Berdy B."/>
            <person name="Zhao S."/>
            <person name="Lieberman T.D."/>
            <person name="Swanson P.K."/>
            <person name="Smith M."/>
            <person name="Roesemann S."/>
            <person name="Alexander J.E."/>
            <person name="Rich S.A."/>
            <person name="Livny J."/>
            <person name="Vlamakis H."/>
            <person name="Clish C."/>
            <person name="Bullock K."/>
            <person name="Deik A."/>
            <person name="Scott J."/>
            <person name="Pierce K.A."/>
            <person name="Xavier R.J."/>
            <person name="Alm E.J."/>
        </authorList>
    </citation>
    <scope>NUCLEOTIDE SEQUENCE</scope>
    <source>
        <strain evidence="1">BIOML-A21</strain>
    </source>
</reference>
<evidence type="ECO:0000313" key="1">
    <source>
        <dbReference type="EMBL" id="KAA4603697.1"/>
    </source>
</evidence>
<dbReference type="AlphaFoldDB" id="A0A642B454"/>